<evidence type="ECO:0000256" key="2">
    <source>
        <dbReference type="ARBA" id="ARBA00005916"/>
    </source>
</evidence>
<dbReference type="UniPathway" id="UPA00251">
    <property type="reaction ID" value="UER00316"/>
</dbReference>
<dbReference type="NCBIfam" id="TIGR01035">
    <property type="entry name" value="hemA"/>
    <property type="match status" value="1"/>
</dbReference>
<dbReference type="Pfam" id="PF00745">
    <property type="entry name" value="GlutR_dimer"/>
    <property type="match status" value="1"/>
</dbReference>
<dbReference type="Gene3D" id="3.40.50.720">
    <property type="entry name" value="NAD(P)-binding Rossmann-like Domain"/>
    <property type="match status" value="1"/>
</dbReference>
<evidence type="ECO:0000256" key="10">
    <source>
        <dbReference type="PIRSR" id="PIRSR000445-1"/>
    </source>
</evidence>
<comment type="similarity">
    <text evidence="2 9 14">Belongs to the glutamyl-tRNA reductase family.</text>
</comment>
<dbReference type="SUPFAM" id="SSF69742">
    <property type="entry name" value="Glutamyl tRNA-reductase catalytic, N-terminal domain"/>
    <property type="match status" value="1"/>
</dbReference>
<dbReference type="HAMAP" id="MF_00087">
    <property type="entry name" value="Glu_tRNA_reductase"/>
    <property type="match status" value="1"/>
</dbReference>
<evidence type="ECO:0000256" key="5">
    <source>
        <dbReference type="ARBA" id="ARBA00023002"/>
    </source>
</evidence>
<dbReference type="GO" id="GO:0050661">
    <property type="term" value="F:NADP binding"/>
    <property type="evidence" value="ECO:0007669"/>
    <property type="project" value="InterPro"/>
</dbReference>
<dbReference type="Pfam" id="PF05201">
    <property type="entry name" value="GlutR_N"/>
    <property type="match status" value="1"/>
</dbReference>
<comment type="catalytic activity">
    <reaction evidence="7 9 14">
        <text>(S)-4-amino-5-oxopentanoate + tRNA(Glu) + NADP(+) = L-glutamyl-tRNA(Glu) + NADPH + H(+)</text>
        <dbReference type="Rhea" id="RHEA:12344"/>
        <dbReference type="Rhea" id="RHEA-COMP:9663"/>
        <dbReference type="Rhea" id="RHEA-COMP:9680"/>
        <dbReference type="ChEBI" id="CHEBI:15378"/>
        <dbReference type="ChEBI" id="CHEBI:57501"/>
        <dbReference type="ChEBI" id="CHEBI:57783"/>
        <dbReference type="ChEBI" id="CHEBI:58349"/>
        <dbReference type="ChEBI" id="CHEBI:78442"/>
        <dbReference type="ChEBI" id="CHEBI:78520"/>
        <dbReference type="EC" id="1.2.1.70"/>
    </reaction>
</comment>
<dbReference type="EMBL" id="AP021879">
    <property type="protein sequence ID" value="BBO90198.1"/>
    <property type="molecule type" value="Genomic_DNA"/>
</dbReference>
<feature type="domain" description="Tetrapyrrole biosynthesis glutamyl-tRNA reductase dimerisation" evidence="15">
    <location>
        <begin position="323"/>
        <end position="422"/>
    </location>
</feature>
<feature type="binding site" evidence="9 11">
    <location>
        <begin position="117"/>
        <end position="119"/>
    </location>
    <ligand>
        <name>substrate</name>
    </ligand>
</feature>
<comment type="function">
    <text evidence="9">Catalyzes the NADPH-dependent reduction of glutamyl-tRNA(Glu) to glutamate 1-semialdehyde (GSA).</text>
</comment>
<protein>
    <recommendedName>
        <fullName evidence="8 9">Glutamyl-tRNA reductase</fullName>
        <shortName evidence="9">GluTR</shortName>
        <ecNumber evidence="3 9">1.2.1.70</ecNumber>
    </recommendedName>
</protein>
<comment type="miscellaneous">
    <text evidence="9">During catalysis, the active site Cys acts as a nucleophile attacking the alpha-carbonyl group of tRNA-bound glutamate with the formation of a thioester intermediate between enzyme and glutamate, and the concomitant release of tRNA(Glu). The thioester intermediate is finally reduced by direct hydride transfer from NADPH, to form the product GSA.</text>
</comment>
<evidence type="ECO:0000259" key="17">
    <source>
        <dbReference type="Pfam" id="PF05201"/>
    </source>
</evidence>
<feature type="binding site" evidence="9 12">
    <location>
        <begin position="192"/>
        <end position="197"/>
    </location>
    <ligand>
        <name>NADP(+)</name>
        <dbReference type="ChEBI" id="CHEBI:58349"/>
    </ligand>
</feature>
<keyword evidence="4 9" id="KW-0521">NADP</keyword>
<keyword evidence="5 9" id="KW-0560">Oxidoreductase</keyword>
<keyword evidence="19" id="KW-1185">Reference proteome</keyword>
<evidence type="ECO:0000256" key="7">
    <source>
        <dbReference type="ARBA" id="ARBA00047464"/>
    </source>
</evidence>
<gene>
    <name evidence="9 18" type="primary">hemA</name>
    <name evidence="18" type="ORF">DSCOOX_33780</name>
</gene>
<dbReference type="FunFam" id="3.30.460.30:FF:000001">
    <property type="entry name" value="Glutamyl-tRNA reductase"/>
    <property type="match status" value="1"/>
</dbReference>
<evidence type="ECO:0000256" key="12">
    <source>
        <dbReference type="PIRSR" id="PIRSR000445-3"/>
    </source>
</evidence>
<feature type="binding site" evidence="9 11">
    <location>
        <position position="112"/>
    </location>
    <ligand>
        <name>substrate</name>
    </ligand>
</feature>
<dbReference type="Pfam" id="PF01488">
    <property type="entry name" value="Shikimate_DH"/>
    <property type="match status" value="1"/>
</dbReference>
<evidence type="ECO:0000256" key="4">
    <source>
        <dbReference type="ARBA" id="ARBA00022857"/>
    </source>
</evidence>
<dbReference type="InterPro" id="IPR006151">
    <property type="entry name" value="Shikm_DH/Glu-tRNA_Rdtase"/>
</dbReference>
<organism evidence="18 19">
    <name type="scientific">Desulfosarcina ovata subsp. ovata</name>
    <dbReference type="NCBI Taxonomy" id="2752305"/>
    <lineage>
        <taxon>Bacteria</taxon>
        <taxon>Pseudomonadati</taxon>
        <taxon>Thermodesulfobacteriota</taxon>
        <taxon>Desulfobacteria</taxon>
        <taxon>Desulfobacterales</taxon>
        <taxon>Desulfosarcinaceae</taxon>
        <taxon>Desulfosarcina</taxon>
    </lineage>
</organism>
<dbReference type="SUPFAM" id="SSF69075">
    <property type="entry name" value="Glutamyl tRNA-reductase dimerization domain"/>
    <property type="match status" value="1"/>
</dbReference>
<name>A0A5K8ACK2_9BACT</name>
<dbReference type="FunFam" id="3.40.50.720:FF:000031">
    <property type="entry name" value="Glutamyl-tRNA reductase"/>
    <property type="match status" value="1"/>
</dbReference>
<dbReference type="CDD" id="cd05213">
    <property type="entry name" value="NAD_bind_Glutamyl_tRNA_reduct"/>
    <property type="match status" value="1"/>
</dbReference>
<comment type="pathway">
    <text evidence="1 9 14">Porphyrin-containing compound metabolism; protoporphyrin-IX biosynthesis; 5-aminolevulinate from L-glutamyl-tRNA(Glu): step 1/2.</text>
</comment>
<evidence type="ECO:0000256" key="9">
    <source>
        <dbReference type="HAMAP-Rule" id="MF_00087"/>
    </source>
</evidence>
<accession>A0A5K8ACK2</accession>
<evidence type="ECO:0000256" key="14">
    <source>
        <dbReference type="RuleBase" id="RU000584"/>
    </source>
</evidence>
<dbReference type="SUPFAM" id="SSF51735">
    <property type="entry name" value="NAD(P)-binding Rossmann-fold domains"/>
    <property type="match status" value="1"/>
</dbReference>
<evidence type="ECO:0000313" key="19">
    <source>
        <dbReference type="Proteomes" id="UP000422108"/>
    </source>
</evidence>
<evidence type="ECO:0000313" key="18">
    <source>
        <dbReference type="EMBL" id="BBO90198.1"/>
    </source>
</evidence>
<dbReference type="GO" id="GO:0019353">
    <property type="term" value="P:protoporphyrinogen IX biosynthetic process from glutamate"/>
    <property type="evidence" value="ECO:0007669"/>
    <property type="project" value="TreeGrafter"/>
</dbReference>
<dbReference type="InterPro" id="IPR036291">
    <property type="entry name" value="NAD(P)-bd_dom_sf"/>
</dbReference>
<comment type="subunit">
    <text evidence="9">Homodimer.</text>
</comment>
<feature type="domain" description="Glutamyl-tRNA reductase N-terminal" evidence="17">
    <location>
        <begin position="9"/>
        <end position="159"/>
    </location>
</feature>
<proteinExistence type="inferred from homology"/>
<dbReference type="GO" id="GO:0008883">
    <property type="term" value="F:glutamyl-tRNA reductase activity"/>
    <property type="evidence" value="ECO:0007669"/>
    <property type="project" value="UniProtKB-UniRule"/>
</dbReference>
<dbReference type="InterPro" id="IPR036343">
    <property type="entry name" value="GluRdtase_N_sf"/>
</dbReference>
<evidence type="ECO:0000256" key="11">
    <source>
        <dbReference type="PIRSR" id="PIRSR000445-2"/>
    </source>
</evidence>
<dbReference type="PANTHER" id="PTHR43013">
    <property type="entry name" value="GLUTAMYL-TRNA REDUCTASE"/>
    <property type="match status" value="1"/>
</dbReference>
<dbReference type="Proteomes" id="UP000422108">
    <property type="component" value="Chromosome"/>
</dbReference>
<evidence type="ECO:0000259" key="15">
    <source>
        <dbReference type="Pfam" id="PF00745"/>
    </source>
</evidence>
<feature type="binding site" evidence="9 11">
    <location>
        <position position="123"/>
    </location>
    <ligand>
        <name>substrate</name>
    </ligand>
</feature>
<dbReference type="InterPro" id="IPR015895">
    <property type="entry name" value="4pyrrol_synth_GluRdtase_N"/>
</dbReference>
<dbReference type="InterPro" id="IPR015896">
    <property type="entry name" value="4pyrrol_synth_GluRdtase_dimer"/>
</dbReference>
<sequence length="423" mass="47032">MTMRDIVLIGLNHKTASVDVRECIAFTADETDRALKMLREDPAIGESVLFSTCNRIELLMVADEGQKAINTAKQFLAAFKNVPIAQFESSLYQYQGDDAVRHTFQVAASLDSMVVGEPQILGQMKAAYRKATLESTSGVILNKLLHRTFFVAKKVRTETGIGDHAVSISYAAIELGKKIFGDLAGKQVMLIGAGEMAELAVDHLIRNRAGTITVANRTFARGVELAERFFGQAIKFEEIVDTIKDVDIVISSTGATDYVLGKAQIKKAMRSRRNRSLFFIDIAVPRDIDPEINRINNAYVYDIDDLKGIVDENVEDRQREATKAQRIIDEAVIGFRKWYDTLAVVPTIVALRGKVEAVARQELEKTLGTLGHLPDGDKQAIKRMTDALVNKILHEPTHFLKKNGCYGDKTATLELTRKLFNLE</sequence>
<dbReference type="PANTHER" id="PTHR43013:SF1">
    <property type="entry name" value="GLUTAMYL-TRNA REDUCTASE"/>
    <property type="match status" value="1"/>
</dbReference>
<dbReference type="PIRSF" id="PIRSF000445">
    <property type="entry name" value="4pyrrol_synth_GluRdtase"/>
    <property type="match status" value="1"/>
</dbReference>
<evidence type="ECO:0000259" key="16">
    <source>
        <dbReference type="Pfam" id="PF01488"/>
    </source>
</evidence>
<keyword evidence="6 9" id="KW-0627">Porphyrin biosynthesis</keyword>
<dbReference type="AlphaFoldDB" id="A0A5K8ACK2"/>
<evidence type="ECO:0000256" key="13">
    <source>
        <dbReference type="PIRSR" id="PIRSR000445-4"/>
    </source>
</evidence>
<comment type="domain">
    <text evidence="9">Possesses an unusual extended V-shaped dimeric structure with each monomer consisting of three distinct domains arranged along a curved 'spinal' alpha-helix. The N-terminal catalytic domain specifically recognizes the glutamate moiety of the substrate. The second domain is the NADPH-binding domain, and the third C-terminal domain is responsible for dimerization.</text>
</comment>
<feature type="active site" description="Nucleophile" evidence="9 10">
    <location>
        <position position="53"/>
    </location>
</feature>
<evidence type="ECO:0000256" key="3">
    <source>
        <dbReference type="ARBA" id="ARBA00012970"/>
    </source>
</evidence>
<reference evidence="18 19" key="1">
    <citation type="submission" date="2019-11" db="EMBL/GenBank/DDBJ databases">
        <title>Comparative genomics of hydrocarbon-degrading Desulfosarcina strains.</title>
        <authorList>
            <person name="Watanabe M."/>
            <person name="Kojima H."/>
            <person name="Fukui M."/>
        </authorList>
    </citation>
    <scope>NUCLEOTIDE SEQUENCE [LARGE SCALE GENOMIC DNA]</scope>
    <source>
        <strain evidence="19">oXyS1</strain>
    </source>
</reference>
<dbReference type="EC" id="1.2.1.70" evidence="3 9"/>
<feature type="site" description="Important for activity" evidence="9 13">
    <location>
        <position position="102"/>
    </location>
</feature>
<feature type="binding site" evidence="9 11">
    <location>
        <begin position="52"/>
        <end position="55"/>
    </location>
    <ligand>
        <name>substrate</name>
    </ligand>
</feature>
<evidence type="ECO:0000256" key="6">
    <source>
        <dbReference type="ARBA" id="ARBA00023244"/>
    </source>
</evidence>
<dbReference type="Gene3D" id="3.30.460.30">
    <property type="entry name" value="Glutamyl-tRNA reductase, N-terminal domain"/>
    <property type="match status" value="1"/>
</dbReference>
<evidence type="ECO:0000256" key="8">
    <source>
        <dbReference type="ARBA" id="ARBA00068659"/>
    </source>
</evidence>
<evidence type="ECO:0000256" key="1">
    <source>
        <dbReference type="ARBA" id="ARBA00005059"/>
    </source>
</evidence>
<dbReference type="InterPro" id="IPR000343">
    <property type="entry name" value="4pyrrol_synth_GluRdtase"/>
</dbReference>
<dbReference type="InterPro" id="IPR036453">
    <property type="entry name" value="GluRdtase_dimer_dom_sf"/>
</dbReference>
<feature type="domain" description="Quinate/shikimate 5-dehydrogenase/glutamyl-tRNA reductase" evidence="16">
    <location>
        <begin position="174"/>
        <end position="309"/>
    </location>
</feature>